<evidence type="ECO:0000256" key="3">
    <source>
        <dbReference type="ARBA" id="ARBA00022827"/>
    </source>
</evidence>
<gene>
    <name evidence="6" type="ORF">A7985_07185</name>
</gene>
<dbReference type="Pfam" id="PF07992">
    <property type="entry name" value="Pyr_redox_2"/>
    <property type="match status" value="1"/>
</dbReference>
<evidence type="ECO:0000256" key="2">
    <source>
        <dbReference type="ARBA" id="ARBA00022630"/>
    </source>
</evidence>
<dbReference type="SUPFAM" id="SSF51905">
    <property type="entry name" value="FAD/NAD(P)-binding domain"/>
    <property type="match status" value="1"/>
</dbReference>
<organism evidence="6 7">
    <name type="scientific">Pseudoalteromonas luteoviolacea</name>
    <dbReference type="NCBI Taxonomy" id="43657"/>
    <lineage>
        <taxon>Bacteria</taxon>
        <taxon>Pseudomonadati</taxon>
        <taxon>Pseudomonadota</taxon>
        <taxon>Gammaproteobacteria</taxon>
        <taxon>Alteromonadales</taxon>
        <taxon>Pseudoalteromonadaceae</taxon>
        <taxon>Pseudoalteromonas</taxon>
    </lineage>
</organism>
<sequence length="352" mass="38406">MKTQVLIIGGGFAGASTAQALEKRGINTTLVDKKDYFEVTYAVLRDVAHPEKNNGKSRKRYVDFLDGQFIQSAVVELNTHFAVLASSETIHFDKVVIASGSRYPSLPLAKSVDANSLESRNNELQTYHEALKQAKDVLILGGGVVGVELAGELAYAIPHLKVTLAHNGPHLLNGFKSKASKKALSQLTRIGVEVQFNARYQDTEDGLVNTTNGAKINPDITFSATGVIPNNEFLKRHYAHVLNPQGQVIVNEALAVTGQQHMYAIGDIADVGEAKLGYLAVEQGKYLANSIAKQISGSQPKPYKRHPFMALVPTGQETGIVQFPFMVSTWKPLVNIKQKDLFISKTFNGFTQ</sequence>
<comment type="similarity">
    <text evidence="1">Belongs to the FAD-dependent oxidoreductase family.</text>
</comment>
<evidence type="ECO:0000256" key="4">
    <source>
        <dbReference type="ARBA" id="ARBA00023002"/>
    </source>
</evidence>
<dbReference type="RefSeq" id="WP_065789732.1">
    <property type="nucleotide sequence ID" value="NZ_MAUJ01000001.1"/>
</dbReference>
<dbReference type="PRINTS" id="PR00469">
    <property type="entry name" value="PNDRDTASEII"/>
</dbReference>
<evidence type="ECO:0000313" key="7">
    <source>
        <dbReference type="Proteomes" id="UP000093366"/>
    </source>
</evidence>
<evidence type="ECO:0000256" key="1">
    <source>
        <dbReference type="ARBA" id="ARBA00006442"/>
    </source>
</evidence>
<evidence type="ECO:0000313" key="6">
    <source>
        <dbReference type="EMBL" id="OCQ23718.1"/>
    </source>
</evidence>
<dbReference type="InterPro" id="IPR036188">
    <property type="entry name" value="FAD/NAD-bd_sf"/>
</dbReference>
<dbReference type="Proteomes" id="UP000093366">
    <property type="component" value="Unassembled WGS sequence"/>
</dbReference>
<dbReference type="GO" id="GO:0005737">
    <property type="term" value="C:cytoplasm"/>
    <property type="evidence" value="ECO:0007669"/>
    <property type="project" value="TreeGrafter"/>
</dbReference>
<keyword evidence="2" id="KW-0285">Flavoprotein</keyword>
<reference evidence="7" key="1">
    <citation type="submission" date="2016-07" db="EMBL/GenBank/DDBJ databases">
        <authorList>
            <person name="Florea S."/>
            <person name="Webb J.S."/>
            <person name="Jaromczyk J."/>
            <person name="Schardl C.L."/>
        </authorList>
    </citation>
    <scope>NUCLEOTIDE SEQUENCE [LARGE SCALE GENOMIC DNA]</scope>
    <source>
        <strain evidence="7">IPB1</strain>
    </source>
</reference>
<dbReference type="AlphaFoldDB" id="A0A1C0TWL5"/>
<dbReference type="OrthoDB" id="9786503at2"/>
<dbReference type="Gene3D" id="3.50.50.100">
    <property type="match status" value="1"/>
</dbReference>
<protein>
    <recommendedName>
        <fullName evidence="5">FAD/NAD(P)-binding domain-containing protein</fullName>
    </recommendedName>
</protein>
<name>A0A1C0TWL5_9GAMM</name>
<accession>A0A1C0TWL5</accession>
<feature type="domain" description="FAD/NAD(P)-binding" evidence="5">
    <location>
        <begin position="4"/>
        <end position="284"/>
    </location>
</feature>
<dbReference type="GO" id="GO:0050660">
    <property type="term" value="F:flavin adenine dinucleotide binding"/>
    <property type="evidence" value="ECO:0007669"/>
    <property type="project" value="TreeGrafter"/>
</dbReference>
<comment type="caution">
    <text evidence="6">The sequence shown here is derived from an EMBL/GenBank/DDBJ whole genome shotgun (WGS) entry which is preliminary data.</text>
</comment>
<dbReference type="PRINTS" id="PR00368">
    <property type="entry name" value="FADPNR"/>
</dbReference>
<dbReference type="EMBL" id="MAUJ01000001">
    <property type="protein sequence ID" value="OCQ23718.1"/>
    <property type="molecule type" value="Genomic_DNA"/>
</dbReference>
<dbReference type="InterPro" id="IPR023753">
    <property type="entry name" value="FAD/NAD-binding_dom"/>
</dbReference>
<dbReference type="GO" id="GO:0004174">
    <property type="term" value="F:electron-transferring-flavoprotein dehydrogenase activity"/>
    <property type="evidence" value="ECO:0007669"/>
    <property type="project" value="TreeGrafter"/>
</dbReference>
<proteinExistence type="inferred from homology"/>
<dbReference type="PANTHER" id="PTHR43735">
    <property type="entry name" value="APOPTOSIS-INDUCING FACTOR 1"/>
    <property type="match status" value="1"/>
</dbReference>
<evidence type="ECO:0000259" key="5">
    <source>
        <dbReference type="Pfam" id="PF07992"/>
    </source>
</evidence>
<keyword evidence="3" id="KW-0274">FAD</keyword>
<dbReference type="PANTHER" id="PTHR43735:SF3">
    <property type="entry name" value="FERROPTOSIS SUPPRESSOR PROTEIN 1"/>
    <property type="match status" value="1"/>
</dbReference>
<keyword evidence="4" id="KW-0560">Oxidoreductase</keyword>